<dbReference type="InterPro" id="IPR036388">
    <property type="entry name" value="WH-like_DNA-bd_sf"/>
</dbReference>
<evidence type="ECO:0000256" key="4">
    <source>
        <dbReference type="ARBA" id="ARBA00022692"/>
    </source>
</evidence>
<dbReference type="AlphaFoldDB" id="A0A426ZVU7"/>
<evidence type="ECO:0000313" key="17">
    <source>
        <dbReference type="Proteomes" id="UP000287651"/>
    </source>
</evidence>
<keyword evidence="5 14" id="KW-0653">Protein transport</keyword>
<organism evidence="16 17">
    <name type="scientific">Ensete ventricosum</name>
    <name type="common">Abyssinian banana</name>
    <name type="synonym">Musa ensete</name>
    <dbReference type="NCBI Taxonomy" id="4639"/>
    <lineage>
        <taxon>Eukaryota</taxon>
        <taxon>Viridiplantae</taxon>
        <taxon>Streptophyta</taxon>
        <taxon>Embryophyta</taxon>
        <taxon>Tracheophyta</taxon>
        <taxon>Spermatophyta</taxon>
        <taxon>Magnoliopsida</taxon>
        <taxon>Liliopsida</taxon>
        <taxon>Zingiberales</taxon>
        <taxon>Musaceae</taxon>
        <taxon>Ensete</taxon>
    </lineage>
</organism>
<name>A0A426ZVU7_ENSVE</name>
<dbReference type="Proteomes" id="UP000287651">
    <property type="component" value="Unassembled WGS sequence"/>
</dbReference>
<keyword evidence="9 14" id="KW-0576">Peroxisome</keyword>
<reference evidence="16 17" key="1">
    <citation type="journal article" date="2014" name="Agronomy (Basel)">
        <title>A Draft Genome Sequence for Ensete ventricosum, the Drought-Tolerant Tree Against Hunger.</title>
        <authorList>
            <person name="Harrison J."/>
            <person name="Moore K.A."/>
            <person name="Paszkiewicz K."/>
            <person name="Jones T."/>
            <person name="Grant M."/>
            <person name="Ambacheew D."/>
            <person name="Muzemil S."/>
            <person name="Studholme D.J."/>
        </authorList>
    </citation>
    <scope>NUCLEOTIDE SEQUENCE [LARGE SCALE GENOMIC DNA]</scope>
</reference>
<evidence type="ECO:0000256" key="11">
    <source>
        <dbReference type="ARBA" id="ARBA00029691"/>
    </source>
</evidence>
<feature type="non-terminal residue" evidence="16">
    <location>
        <position position="1"/>
    </location>
</feature>
<evidence type="ECO:0000259" key="15">
    <source>
        <dbReference type="Pfam" id="PF04695"/>
    </source>
</evidence>
<evidence type="ECO:0000256" key="6">
    <source>
        <dbReference type="ARBA" id="ARBA00022989"/>
    </source>
</evidence>
<evidence type="ECO:0000256" key="7">
    <source>
        <dbReference type="ARBA" id="ARBA00023010"/>
    </source>
</evidence>
<comment type="subunit">
    <text evidence="13">Interacts with PEX13; forming the PEX13-PEX14 docking complex. Interacts with PEX5 (via WxxxF/Y motifs).</text>
</comment>
<evidence type="ECO:0000256" key="10">
    <source>
        <dbReference type="ARBA" id="ARBA00029502"/>
    </source>
</evidence>
<evidence type="ECO:0000256" key="13">
    <source>
        <dbReference type="ARBA" id="ARBA00064754"/>
    </source>
</evidence>
<keyword evidence="8 14" id="KW-0472">Membrane</keyword>
<dbReference type="GO" id="GO:0005102">
    <property type="term" value="F:signaling receptor binding"/>
    <property type="evidence" value="ECO:0007669"/>
    <property type="project" value="TreeGrafter"/>
</dbReference>
<evidence type="ECO:0000256" key="2">
    <source>
        <dbReference type="ARBA" id="ARBA00005443"/>
    </source>
</evidence>
<dbReference type="FunFam" id="1.10.10.10:FF:000217">
    <property type="entry name" value="Peroxisomal membrane protein PEX14"/>
    <property type="match status" value="1"/>
</dbReference>
<evidence type="ECO:0000256" key="1">
    <source>
        <dbReference type="ARBA" id="ARBA00004549"/>
    </source>
</evidence>
<feature type="domain" description="Peroxisome membrane anchor protein Pex14p N-terminal" evidence="15">
    <location>
        <begin position="37"/>
        <end position="81"/>
    </location>
</feature>
<keyword evidence="6" id="KW-1133">Transmembrane helix</keyword>
<dbReference type="GO" id="GO:0005778">
    <property type="term" value="C:peroxisomal membrane"/>
    <property type="evidence" value="ECO:0007669"/>
    <property type="project" value="UniProtKB-SubCell"/>
</dbReference>
<dbReference type="GO" id="GO:1990429">
    <property type="term" value="C:peroxisomal importomer complex"/>
    <property type="evidence" value="ECO:0007669"/>
    <property type="project" value="TreeGrafter"/>
</dbReference>
<keyword evidence="3 14" id="KW-0813">Transport</keyword>
<keyword evidence="4" id="KW-0812">Transmembrane</keyword>
<gene>
    <name evidence="16" type="ORF">B296_00037462</name>
</gene>
<comment type="function">
    <text evidence="12 14">Component of the PEX13-PEX14 docking complex, a translocon channel that specifically mediates the import of peroxisomal cargo proteins bound to PEX5 receptor. The PEX13-PEX14 docking complex forms a large import pore which can be opened to a diameter of about 9 nm. Mechanistically, PEX5 receptor along with cargo proteins associates with the PEX14 subunit of the PEX13-PEX14 docking complex in the cytosol, leading to the insertion of the receptor into the organelle membrane with the concomitant translocation of the cargo into the peroxisome matrix.</text>
</comment>
<evidence type="ECO:0000256" key="14">
    <source>
        <dbReference type="RuleBase" id="RU367032"/>
    </source>
</evidence>
<accession>A0A426ZVU7</accession>
<keyword evidence="7" id="KW-0811">Translocation</keyword>
<dbReference type="EMBL" id="AMZH03004810">
    <property type="protein sequence ID" value="RRT68091.1"/>
    <property type="molecule type" value="Genomic_DNA"/>
</dbReference>
<evidence type="ECO:0000256" key="8">
    <source>
        <dbReference type="ARBA" id="ARBA00023136"/>
    </source>
</evidence>
<evidence type="ECO:0000313" key="16">
    <source>
        <dbReference type="EMBL" id="RRT68091.1"/>
    </source>
</evidence>
<evidence type="ECO:0000256" key="5">
    <source>
        <dbReference type="ARBA" id="ARBA00022927"/>
    </source>
</evidence>
<protein>
    <recommendedName>
        <fullName evidence="10 14">Peroxisomal membrane protein PEX14</fullName>
    </recommendedName>
    <alternativeName>
        <fullName evidence="11 14">Peroxin-14</fullName>
    </alternativeName>
</protein>
<dbReference type="InterPro" id="IPR006785">
    <property type="entry name" value="Pex14_N"/>
</dbReference>
<proteinExistence type="inferred from homology"/>
<dbReference type="InterPro" id="IPR025655">
    <property type="entry name" value="PEX14"/>
</dbReference>
<dbReference type="Pfam" id="PF04695">
    <property type="entry name" value="Pex14_N"/>
    <property type="match status" value="1"/>
</dbReference>
<dbReference type="PANTHER" id="PTHR23058:SF0">
    <property type="entry name" value="PEROXISOMAL MEMBRANE PROTEIN PEX14"/>
    <property type="match status" value="1"/>
</dbReference>
<comment type="caution">
    <text evidence="16">The sequence shown here is derived from an EMBL/GenBank/DDBJ whole genome shotgun (WGS) entry which is preliminary data.</text>
</comment>
<dbReference type="PANTHER" id="PTHR23058">
    <property type="entry name" value="PEROXISOMAL MEMBRANE PROTEIN PEX14"/>
    <property type="match status" value="1"/>
</dbReference>
<dbReference type="Gene3D" id="1.10.10.10">
    <property type="entry name" value="Winged helix-like DNA-binding domain superfamily/Winged helix DNA-binding domain"/>
    <property type="match status" value="1"/>
</dbReference>
<evidence type="ECO:0000256" key="3">
    <source>
        <dbReference type="ARBA" id="ARBA00022448"/>
    </source>
</evidence>
<dbReference type="GO" id="GO:0016560">
    <property type="term" value="P:protein import into peroxisome matrix, docking"/>
    <property type="evidence" value="ECO:0007669"/>
    <property type="project" value="UniProtKB-UniRule"/>
</dbReference>
<comment type="subcellular location">
    <subcellularLocation>
        <location evidence="1">Peroxisome membrane</location>
        <topology evidence="1">Single-pass membrane protein</topology>
    </subcellularLocation>
</comment>
<comment type="similarity">
    <text evidence="2 14">Belongs to the peroxin-14 family.</text>
</comment>
<evidence type="ECO:0000256" key="12">
    <source>
        <dbReference type="ARBA" id="ARBA00053920"/>
    </source>
</evidence>
<sequence length="213" mass="23262">LSYILPAGSETEKLIGGDGSDAKMDAANEFLGNPSLREDQVQNAVKFLSHPKVRSSPVVHRRSFLEKKGLTKEEIDEAFRRVPDPPSTSATGEAYTTGPGNISWWQPFDINCFLLPRQSIVEILAYQAFCNSYAAEIIHDHAAPRSGRDSSTSSCSYQRSFRGSNPAAAKVSLVSCTSCSRGACFFRGWYCSSFQGTSGPFPHIADFDDCAKC</sequence>
<evidence type="ECO:0000256" key="9">
    <source>
        <dbReference type="ARBA" id="ARBA00023140"/>
    </source>
</evidence>